<dbReference type="InterPro" id="IPR003856">
    <property type="entry name" value="LPS_length_determ_N"/>
</dbReference>
<dbReference type="SUPFAM" id="SSF160355">
    <property type="entry name" value="Bacterial polysaccharide co-polymerase-like"/>
    <property type="match status" value="1"/>
</dbReference>
<protein>
    <submittedName>
        <fullName evidence="9">Wzz/FepE/Etk N-terminal domain-containing protein</fullName>
    </submittedName>
</protein>
<keyword evidence="10" id="KW-1185">Reference proteome</keyword>
<keyword evidence="5 6" id="KW-0472">Membrane</keyword>
<accession>A0A9X1W132</accession>
<reference evidence="9" key="1">
    <citation type="submission" date="2022-03" db="EMBL/GenBank/DDBJ databases">
        <title>Pseudomonas marianensis sp. nov., a marine bacterium isolated from deep-sea sediments of the Mariana Trench.</title>
        <authorList>
            <person name="Wei Y."/>
        </authorList>
    </citation>
    <scope>NUCLEOTIDE SEQUENCE</scope>
    <source>
        <strain evidence="9">PS1</strain>
    </source>
</reference>
<feature type="transmembrane region" description="Helical" evidence="6">
    <location>
        <begin position="338"/>
        <end position="362"/>
    </location>
</feature>
<keyword evidence="2" id="KW-1003">Cell membrane</keyword>
<feature type="domain" description="Polysaccharide chain length determinant N-terminal" evidence="7">
    <location>
        <begin position="15"/>
        <end position="126"/>
    </location>
</feature>
<feature type="domain" description="Tyrosine-protein kinase G-rich" evidence="8">
    <location>
        <begin position="316"/>
        <end position="360"/>
    </location>
</feature>
<dbReference type="Pfam" id="PF02706">
    <property type="entry name" value="Wzz"/>
    <property type="match status" value="1"/>
</dbReference>
<proteinExistence type="predicted"/>
<dbReference type="PANTHER" id="PTHR32309">
    <property type="entry name" value="TYROSINE-PROTEIN KINASE"/>
    <property type="match status" value="1"/>
</dbReference>
<evidence type="ECO:0000256" key="4">
    <source>
        <dbReference type="ARBA" id="ARBA00022989"/>
    </source>
</evidence>
<dbReference type="Gene3D" id="3.30.1890.10">
    <property type="entry name" value="FepE-like"/>
    <property type="match status" value="1"/>
</dbReference>
<dbReference type="Pfam" id="PF13807">
    <property type="entry name" value="GNVR"/>
    <property type="match status" value="1"/>
</dbReference>
<evidence type="ECO:0000313" key="10">
    <source>
        <dbReference type="Proteomes" id="UP001139682"/>
    </source>
</evidence>
<evidence type="ECO:0000259" key="8">
    <source>
        <dbReference type="Pfam" id="PF13807"/>
    </source>
</evidence>
<evidence type="ECO:0000256" key="5">
    <source>
        <dbReference type="ARBA" id="ARBA00023136"/>
    </source>
</evidence>
<dbReference type="InterPro" id="IPR050445">
    <property type="entry name" value="Bact_polysacc_biosynth/exp"/>
</dbReference>
<evidence type="ECO:0000259" key="7">
    <source>
        <dbReference type="Pfam" id="PF02706"/>
    </source>
</evidence>
<keyword evidence="3 6" id="KW-0812">Transmembrane</keyword>
<evidence type="ECO:0000313" key="9">
    <source>
        <dbReference type="EMBL" id="MCJ0972463.1"/>
    </source>
</evidence>
<dbReference type="PANTHER" id="PTHR32309:SF13">
    <property type="entry name" value="FERRIC ENTEROBACTIN TRANSPORT PROTEIN FEPE"/>
    <property type="match status" value="1"/>
</dbReference>
<dbReference type="RefSeq" id="WP_243604658.1">
    <property type="nucleotide sequence ID" value="NZ_JALGRD010000002.1"/>
</dbReference>
<comment type="caution">
    <text evidence="9">The sequence shown here is derived from an EMBL/GenBank/DDBJ whole genome shotgun (WGS) entry which is preliminary data.</text>
</comment>
<name>A0A9X1W132_9GAMM</name>
<dbReference type="AlphaFoldDB" id="A0A9X1W132"/>
<dbReference type="GO" id="GO:0004713">
    <property type="term" value="F:protein tyrosine kinase activity"/>
    <property type="evidence" value="ECO:0007669"/>
    <property type="project" value="TreeGrafter"/>
</dbReference>
<comment type="subcellular location">
    <subcellularLocation>
        <location evidence="1">Cell membrane</location>
        <topology evidence="1">Multi-pass membrane protein</topology>
    </subcellularLocation>
</comment>
<evidence type="ECO:0000256" key="1">
    <source>
        <dbReference type="ARBA" id="ARBA00004651"/>
    </source>
</evidence>
<evidence type="ECO:0000256" key="2">
    <source>
        <dbReference type="ARBA" id="ARBA00022475"/>
    </source>
</evidence>
<feature type="transmembrane region" description="Helical" evidence="6">
    <location>
        <begin position="30"/>
        <end position="49"/>
    </location>
</feature>
<evidence type="ECO:0000256" key="3">
    <source>
        <dbReference type="ARBA" id="ARBA00022692"/>
    </source>
</evidence>
<dbReference type="InterPro" id="IPR032807">
    <property type="entry name" value="GNVR"/>
</dbReference>
<evidence type="ECO:0000256" key="6">
    <source>
        <dbReference type="SAM" id="Phobius"/>
    </source>
</evidence>
<dbReference type="GO" id="GO:0005886">
    <property type="term" value="C:plasma membrane"/>
    <property type="evidence" value="ECO:0007669"/>
    <property type="project" value="UniProtKB-SubCell"/>
</dbReference>
<keyword evidence="4 6" id="KW-1133">Transmembrane helix</keyword>
<gene>
    <name evidence="9" type="ORF">MST27_03625</name>
</gene>
<dbReference type="Proteomes" id="UP001139682">
    <property type="component" value="Unassembled WGS sequence"/>
</dbReference>
<organism evidence="9 10">
    <name type="scientific">Stutzerimonas marianensis</name>
    <dbReference type="NCBI Taxonomy" id="2929513"/>
    <lineage>
        <taxon>Bacteria</taxon>
        <taxon>Pseudomonadati</taxon>
        <taxon>Pseudomonadota</taxon>
        <taxon>Gammaproteobacteria</taxon>
        <taxon>Pseudomonadales</taxon>
        <taxon>Pseudomonadaceae</taxon>
        <taxon>Stutzerimonas</taxon>
    </lineage>
</organism>
<sequence>MQESGSYTAHTRDGEIDLVELAKALWSQKLIIASATIAGAVIALAYAFFSSPVYQAKATVLPPLLSDIAAYNAGRLESSFYASGDEDKSGRANQAPLKPFTVEDVYAVFTRNLRSQSLRRGVFNDLYLPTLTEAERSGPRDQLWAEFNELITITTPDKQRAELLEVSVDQNTAELAAAWTNELINRASAASERDMQRNVASELSARIHSVERRIASLRSTAQQRREDRIAILKEALVVAREVGMTSPQVTAGHTASSDELSAFVDGSLTYMRGAKAIESEMKVLEARQSDDPFIPELRSLQEQLAFLKTVDVAPENVSVFTLDSAAEVPETPIKPKKALIIALGIVLGGMLGVFVALVRVLVRREK</sequence>
<dbReference type="EMBL" id="JALGRD010000002">
    <property type="protein sequence ID" value="MCJ0972463.1"/>
    <property type="molecule type" value="Genomic_DNA"/>
</dbReference>